<sequence length="255" mass="26853">MTVREIYEVIDRQIAPFSLAESWDNSGLLAGDPQAAVTRALVCLDITGDTIAQAAAAGAQLMISHHPVIFDPLRAVLKGHPVHTLIQSGLSAICAHTNLDIAEGGVNDCLAKALGLRDLGPFEETGEGASLGRCGTLPEEMSAGELAQRLREALAPCGGVRYLDCGKAIRRVAVCGGAGGSLMERAAALGVDALITSELKQNIWLSCKAAGLSAFDAGHYDTERVVLGPLRRRLGELIPGVEFLEAEDEGIVRYL</sequence>
<comment type="caution">
    <text evidence="5">The sequence shown here is derived from an EMBL/GenBank/DDBJ whole genome shotgun (WGS) entry which is preliminary data.</text>
</comment>
<feature type="binding site" evidence="4">
    <location>
        <position position="66"/>
    </location>
    <ligand>
        <name>a divalent metal cation</name>
        <dbReference type="ChEBI" id="CHEBI:60240"/>
        <label>1</label>
    </ligand>
</feature>
<feature type="binding site" evidence="4">
    <location>
        <position position="223"/>
    </location>
    <ligand>
        <name>a divalent metal cation</name>
        <dbReference type="ChEBI" id="CHEBI:60240"/>
        <label>1</label>
    </ligand>
</feature>
<dbReference type="FunFam" id="3.40.1390.30:FF:000001">
    <property type="entry name" value="GTP cyclohydrolase 1 type 2"/>
    <property type="match status" value="1"/>
</dbReference>
<dbReference type="EMBL" id="SLUK01000001">
    <property type="protein sequence ID" value="TCL45362.1"/>
    <property type="molecule type" value="Genomic_DNA"/>
</dbReference>
<evidence type="ECO:0000256" key="2">
    <source>
        <dbReference type="ARBA" id="ARBA00022112"/>
    </source>
</evidence>
<dbReference type="PANTHER" id="PTHR13799">
    <property type="entry name" value="NGG1 INTERACTING FACTOR 3"/>
    <property type="match status" value="1"/>
</dbReference>
<evidence type="ECO:0000256" key="1">
    <source>
        <dbReference type="ARBA" id="ARBA00006964"/>
    </source>
</evidence>
<dbReference type="GO" id="GO:0005737">
    <property type="term" value="C:cytoplasm"/>
    <property type="evidence" value="ECO:0007669"/>
    <property type="project" value="TreeGrafter"/>
</dbReference>
<keyword evidence="6" id="KW-1185">Reference proteome</keyword>
<accession>A0A9X8UM78</accession>
<evidence type="ECO:0000313" key="5">
    <source>
        <dbReference type="EMBL" id="TCL45362.1"/>
    </source>
</evidence>
<evidence type="ECO:0000256" key="3">
    <source>
        <dbReference type="ARBA" id="ARBA00022723"/>
    </source>
</evidence>
<evidence type="ECO:0000313" key="6">
    <source>
        <dbReference type="Proteomes" id="UP000294682"/>
    </source>
</evidence>
<dbReference type="Pfam" id="PF01784">
    <property type="entry name" value="DUF34_NIF3"/>
    <property type="match status" value="1"/>
</dbReference>
<dbReference type="AlphaFoldDB" id="A0A9X8UM78"/>
<proteinExistence type="inferred from homology"/>
<comment type="similarity">
    <text evidence="1">Belongs to the GTP cyclohydrolase I type 2/NIF3 family.</text>
</comment>
<reference evidence="5 6" key="1">
    <citation type="submission" date="2019-03" db="EMBL/GenBank/DDBJ databases">
        <title>Genomic Encyclopedia of Type Strains, Phase IV (KMG-IV): sequencing the most valuable type-strain genomes for metagenomic binning, comparative biology and taxonomic classification.</title>
        <authorList>
            <person name="Goeker M."/>
        </authorList>
    </citation>
    <scope>NUCLEOTIDE SEQUENCE [LARGE SCALE GENOMIC DNA]</scope>
    <source>
        <strain evidence="5 6">DSM 100433</strain>
    </source>
</reference>
<dbReference type="GO" id="GO:0046872">
    <property type="term" value="F:metal ion binding"/>
    <property type="evidence" value="ECO:0007669"/>
    <property type="project" value="UniProtKB-KW"/>
</dbReference>
<dbReference type="InterPro" id="IPR002678">
    <property type="entry name" value="DUF34/NIF3"/>
</dbReference>
<keyword evidence="3 4" id="KW-0479">Metal-binding</keyword>
<dbReference type="InterPro" id="IPR036069">
    <property type="entry name" value="DUF34/NIF3_sf"/>
</dbReference>
<protein>
    <recommendedName>
        <fullName evidence="2">GTP cyclohydrolase 1 type 2 homolog</fullName>
    </recommendedName>
</protein>
<evidence type="ECO:0000256" key="4">
    <source>
        <dbReference type="PIRSR" id="PIRSR602678-1"/>
    </source>
</evidence>
<feature type="binding site" evidence="4">
    <location>
        <position position="100"/>
    </location>
    <ligand>
        <name>a divalent metal cation</name>
        <dbReference type="ChEBI" id="CHEBI:60240"/>
        <label>1</label>
    </ligand>
</feature>
<dbReference type="RefSeq" id="WP_165873067.1">
    <property type="nucleotide sequence ID" value="NZ_SLUK01000001.1"/>
</dbReference>
<feature type="binding site" evidence="4">
    <location>
        <position position="65"/>
    </location>
    <ligand>
        <name>a divalent metal cation</name>
        <dbReference type="ChEBI" id="CHEBI:60240"/>
        <label>1</label>
    </ligand>
</feature>
<dbReference type="PANTHER" id="PTHR13799:SF14">
    <property type="entry name" value="GTP CYCLOHYDROLASE 1 TYPE 2 HOMOLOG"/>
    <property type="match status" value="1"/>
</dbReference>
<organism evidence="5 6">
    <name type="scientific">Harryflintia acetispora</name>
    <dbReference type="NCBI Taxonomy" id="1849041"/>
    <lineage>
        <taxon>Bacteria</taxon>
        <taxon>Bacillati</taxon>
        <taxon>Bacillota</taxon>
        <taxon>Clostridia</taxon>
        <taxon>Eubacteriales</taxon>
        <taxon>Oscillospiraceae</taxon>
        <taxon>Harryflintia</taxon>
    </lineage>
</organism>
<gene>
    <name evidence="5" type="ORF">EDD78_101345</name>
</gene>
<dbReference type="NCBIfam" id="TIGR00486">
    <property type="entry name" value="YbgI_SA1388"/>
    <property type="match status" value="1"/>
</dbReference>
<feature type="binding site" evidence="4">
    <location>
        <position position="219"/>
    </location>
    <ligand>
        <name>a divalent metal cation</name>
        <dbReference type="ChEBI" id="CHEBI:60240"/>
        <label>1</label>
    </ligand>
</feature>
<dbReference type="Proteomes" id="UP000294682">
    <property type="component" value="Unassembled WGS sequence"/>
</dbReference>
<name>A0A9X8UM78_9FIRM</name>
<dbReference type="Gene3D" id="3.40.1390.30">
    <property type="entry name" value="NIF3 (NGG1p interacting factor 3)-like"/>
    <property type="match status" value="2"/>
</dbReference>
<dbReference type="SUPFAM" id="SSF102705">
    <property type="entry name" value="NIF3 (NGG1p interacting factor 3)-like"/>
    <property type="match status" value="1"/>
</dbReference>